<feature type="signal peptide" evidence="2">
    <location>
        <begin position="1"/>
        <end position="21"/>
    </location>
</feature>
<feature type="region of interest" description="Disordered" evidence="1">
    <location>
        <begin position="391"/>
        <end position="410"/>
    </location>
</feature>
<sequence length="410" mass="46737">MFPRFRLRMLVVALVAILTLGFTMQELSTTYDLRVDTTIPKTYFTNVGSRLQKELDLLRAKPAPKVASHSTRSFKAGVPKPAGESYTKTIVVGAKSADDTSWLDIDVPSNIEKAIYAVDDPNAVLHPPANKGREAMVYLTYIIDHYTNLSDVTLFMHSHRWAWHNNDLLDNDSAALATYLLPQRVLREGYVNLRCQWYPGCPTWLDTAVNEAEKPEGALIAKAWSSLFPTEPLPSHLASTCCAQFALSRARITAIPLAEYERLRTWLLNTRLEDGLSGRVFEYVWHYLWTGQAILCADQHTCFCETYGLCFSNESSFQAWFEKRFYLRRDEWQLVGWDRERGAGKKVDERQYDEVREKVNGAWMVLADWRDRALEDGRDGLVRARVGQRQVDAGDGDGKGRLEKWKSAKG</sequence>
<dbReference type="InterPro" id="IPR021838">
    <property type="entry name" value="DUF3431"/>
</dbReference>
<dbReference type="AlphaFoldDB" id="A0A6A6TWM8"/>
<feature type="compositionally biased region" description="Basic and acidic residues" evidence="1">
    <location>
        <begin position="396"/>
        <end position="410"/>
    </location>
</feature>
<keyword evidence="4" id="KW-1185">Reference proteome</keyword>
<evidence type="ECO:0000256" key="1">
    <source>
        <dbReference type="SAM" id="MobiDB-lite"/>
    </source>
</evidence>
<keyword evidence="2" id="KW-0732">Signal</keyword>
<protein>
    <recommendedName>
        <fullName evidence="5">Nucleotide-diphospho-sugar transferase</fullName>
    </recommendedName>
</protein>
<feature type="chain" id="PRO_5025550945" description="Nucleotide-diphospho-sugar transferase" evidence="2">
    <location>
        <begin position="22"/>
        <end position="410"/>
    </location>
</feature>
<organism evidence="3 4">
    <name type="scientific">Microthyrium microscopicum</name>
    <dbReference type="NCBI Taxonomy" id="703497"/>
    <lineage>
        <taxon>Eukaryota</taxon>
        <taxon>Fungi</taxon>
        <taxon>Dikarya</taxon>
        <taxon>Ascomycota</taxon>
        <taxon>Pezizomycotina</taxon>
        <taxon>Dothideomycetes</taxon>
        <taxon>Dothideomycetes incertae sedis</taxon>
        <taxon>Microthyriales</taxon>
        <taxon>Microthyriaceae</taxon>
        <taxon>Microthyrium</taxon>
    </lineage>
</organism>
<dbReference type="EMBL" id="MU004244">
    <property type="protein sequence ID" value="KAF2663876.1"/>
    <property type="molecule type" value="Genomic_DNA"/>
</dbReference>
<evidence type="ECO:0000256" key="2">
    <source>
        <dbReference type="SAM" id="SignalP"/>
    </source>
</evidence>
<gene>
    <name evidence="3" type="ORF">BT63DRAFT_430128</name>
</gene>
<dbReference type="PANTHER" id="PTHR37490">
    <property type="entry name" value="EXPRESSED PROTEIN"/>
    <property type="match status" value="1"/>
</dbReference>
<evidence type="ECO:0000313" key="4">
    <source>
        <dbReference type="Proteomes" id="UP000799302"/>
    </source>
</evidence>
<evidence type="ECO:0000313" key="3">
    <source>
        <dbReference type="EMBL" id="KAF2663876.1"/>
    </source>
</evidence>
<name>A0A6A6TWM8_9PEZI</name>
<evidence type="ECO:0008006" key="5">
    <source>
        <dbReference type="Google" id="ProtNLM"/>
    </source>
</evidence>
<reference evidence="3" key="1">
    <citation type="journal article" date="2020" name="Stud. Mycol.">
        <title>101 Dothideomycetes genomes: a test case for predicting lifestyles and emergence of pathogens.</title>
        <authorList>
            <person name="Haridas S."/>
            <person name="Albert R."/>
            <person name="Binder M."/>
            <person name="Bloem J."/>
            <person name="Labutti K."/>
            <person name="Salamov A."/>
            <person name="Andreopoulos B."/>
            <person name="Baker S."/>
            <person name="Barry K."/>
            <person name="Bills G."/>
            <person name="Bluhm B."/>
            <person name="Cannon C."/>
            <person name="Castanera R."/>
            <person name="Culley D."/>
            <person name="Daum C."/>
            <person name="Ezra D."/>
            <person name="Gonzalez J."/>
            <person name="Henrissat B."/>
            <person name="Kuo A."/>
            <person name="Liang C."/>
            <person name="Lipzen A."/>
            <person name="Lutzoni F."/>
            <person name="Magnuson J."/>
            <person name="Mondo S."/>
            <person name="Nolan M."/>
            <person name="Ohm R."/>
            <person name="Pangilinan J."/>
            <person name="Park H.-J."/>
            <person name="Ramirez L."/>
            <person name="Alfaro M."/>
            <person name="Sun H."/>
            <person name="Tritt A."/>
            <person name="Yoshinaga Y."/>
            <person name="Zwiers L.-H."/>
            <person name="Turgeon B."/>
            <person name="Goodwin S."/>
            <person name="Spatafora J."/>
            <person name="Crous P."/>
            <person name="Grigoriev I."/>
        </authorList>
    </citation>
    <scope>NUCLEOTIDE SEQUENCE</scope>
    <source>
        <strain evidence="3">CBS 115976</strain>
    </source>
</reference>
<dbReference type="Pfam" id="PF11913">
    <property type="entry name" value="DUF3431"/>
    <property type="match status" value="1"/>
</dbReference>
<dbReference type="OrthoDB" id="426718at2759"/>
<proteinExistence type="predicted"/>
<dbReference type="PANTHER" id="PTHR37490:SF3">
    <property type="entry name" value="DUF3431 DOMAIN CONTAINING PROTEIN"/>
    <property type="match status" value="1"/>
</dbReference>
<accession>A0A6A6TWM8</accession>
<dbReference type="Proteomes" id="UP000799302">
    <property type="component" value="Unassembled WGS sequence"/>
</dbReference>